<comment type="caution">
    <text evidence="4">The sequence shown here is derived from an EMBL/GenBank/DDBJ whole genome shotgun (WGS) entry which is preliminary data.</text>
</comment>
<feature type="domain" description="Scytalone dehydratase-like" evidence="3">
    <location>
        <begin position="22"/>
        <end position="154"/>
    </location>
</feature>
<evidence type="ECO:0000256" key="2">
    <source>
        <dbReference type="ARBA" id="ARBA00023239"/>
    </source>
</evidence>
<protein>
    <submittedName>
        <fullName evidence="4">NTF2-like protein</fullName>
    </submittedName>
</protein>
<comment type="similarity">
    <text evidence="1">Belongs to the scytalone dehydratase family.</text>
</comment>
<dbReference type="InterPro" id="IPR049884">
    <property type="entry name" value="Scytalone_dh"/>
</dbReference>
<dbReference type="Gene3D" id="3.10.450.50">
    <property type="match status" value="1"/>
</dbReference>
<evidence type="ECO:0000256" key="1">
    <source>
        <dbReference type="ARBA" id="ARBA00008584"/>
    </source>
</evidence>
<sequence>MANDIAFEVLSIPPIGHLTEQKKDFSRLEAIIAPRITLDYSDAFGTKYENISASAFLKMSSHPKRLGGLVDCIHLIGSSKFKRTGPNSVTGYHQIRTEYKRWKTMDKKEVEATGQGLAMMLHFYEKIDGKWKLAGTKPTGRMSEFNFENIFKDSDVAKL</sequence>
<dbReference type="SUPFAM" id="SSF54427">
    <property type="entry name" value="NTF2-like"/>
    <property type="match status" value="1"/>
</dbReference>
<accession>A0A9P4M698</accession>
<keyword evidence="2" id="KW-0456">Lyase</keyword>
<dbReference type="AlphaFoldDB" id="A0A9P4M698"/>
<reference evidence="4" key="1">
    <citation type="journal article" date="2020" name="Stud. Mycol.">
        <title>101 Dothideomycetes genomes: a test case for predicting lifestyles and emergence of pathogens.</title>
        <authorList>
            <person name="Haridas S."/>
            <person name="Albert R."/>
            <person name="Binder M."/>
            <person name="Bloem J."/>
            <person name="Labutti K."/>
            <person name="Salamov A."/>
            <person name="Andreopoulos B."/>
            <person name="Baker S."/>
            <person name="Barry K."/>
            <person name="Bills G."/>
            <person name="Bluhm B."/>
            <person name="Cannon C."/>
            <person name="Castanera R."/>
            <person name="Culley D."/>
            <person name="Daum C."/>
            <person name="Ezra D."/>
            <person name="Gonzalez J."/>
            <person name="Henrissat B."/>
            <person name="Kuo A."/>
            <person name="Liang C."/>
            <person name="Lipzen A."/>
            <person name="Lutzoni F."/>
            <person name="Magnuson J."/>
            <person name="Mondo S."/>
            <person name="Nolan M."/>
            <person name="Ohm R."/>
            <person name="Pangilinan J."/>
            <person name="Park H.-J."/>
            <person name="Ramirez L."/>
            <person name="Alfaro M."/>
            <person name="Sun H."/>
            <person name="Tritt A."/>
            <person name="Yoshinaga Y."/>
            <person name="Zwiers L.-H."/>
            <person name="Turgeon B."/>
            <person name="Goodwin S."/>
            <person name="Spatafora J."/>
            <person name="Crous P."/>
            <person name="Grigoriev I."/>
        </authorList>
    </citation>
    <scope>NUCLEOTIDE SEQUENCE</scope>
    <source>
        <strain evidence="4">CBS 133067</strain>
    </source>
</reference>
<evidence type="ECO:0000259" key="3">
    <source>
        <dbReference type="Pfam" id="PF02982"/>
    </source>
</evidence>
<dbReference type="OrthoDB" id="3728618at2759"/>
<evidence type="ECO:0000313" key="5">
    <source>
        <dbReference type="Proteomes" id="UP000799772"/>
    </source>
</evidence>
<dbReference type="GO" id="GO:0016829">
    <property type="term" value="F:lyase activity"/>
    <property type="evidence" value="ECO:0007669"/>
    <property type="project" value="UniProtKB-KW"/>
</dbReference>
<name>A0A9P4M698_9PEZI</name>
<dbReference type="Pfam" id="PF02982">
    <property type="entry name" value="Scytalone_dh"/>
    <property type="match status" value="1"/>
</dbReference>
<organism evidence="4 5">
    <name type="scientific">Rhizodiscina lignyota</name>
    <dbReference type="NCBI Taxonomy" id="1504668"/>
    <lineage>
        <taxon>Eukaryota</taxon>
        <taxon>Fungi</taxon>
        <taxon>Dikarya</taxon>
        <taxon>Ascomycota</taxon>
        <taxon>Pezizomycotina</taxon>
        <taxon>Dothideomycetes</taxon>
        <taxon>Pleosporomycetidae</taxon>
        <taxon>Aulographales</taxon>
        <taxon>Rhizodiscinaceae</taxon>
        <taxon>Rhizodiscina</taxon>
    </lineage>
</organism>
<evidence type="ECO:0000313" key="4">
    <source>
        <dbReference type="EMBL" id="KAF2098680.1"/>
    </source>
</evidence>
<dbReference type="Proteomes" id="UP000799772">
    <property type="component" value="Unassembled WGS sequence"/>
</dbReference>
<gene>
    <name evidence="4" type="ORF">NA57DRAFT_75917</name>
</gene>
<dbReference type="EMBL" id="ML978126">
    <property type="protein sequence ID" value="KAF2098680.1"/>
    <property type="molecule type" value="Genomic_DNA"/>
</dbReference>
<proteinExistence type="inferred from homology"/>
<dbReference type="InterPro" id="IPR032710">
    <property type="entry name" value="NTF2-like_dom_sf"/>
</dbReference>
<keyword evidence="5" id="KW-1185">Reference proteome</keyword>